<name>A0A1G1SFQ6_ENTFL</name>
<protein>
    <recommendedName>
        <fullName evidence="3">DUF4391 domain-containing protein</fullName>
    </recommendedName>
</protein>
<comment type="caution">
    <text evidence="1">The sequence shown here is derived from an EMBL/GenBank/DDBJ whole genome shotgun (WGS) entry which is preliminary data.</text>
</comment>
<reference evidence="1 2" key="1">
    <citation type="submission" date="2019-02" db="EMBL/GenBank/DDBJ databases">
        <title>Bacteria dissemination in different level of health care in South Africa: the effectiveness of infections prevention and control.</title>
        <authorList>
            <person name="Shobo C."/>
            <person name="Amoako D.G."/>
            <person name="Allam M."/>
            <person name="Ismail A."/>
            <person name="Bester L.A."/>
            <person name="Essack S.Y."/>
        </authorList>
    </citation>
    <scope>NUCLEOTIDE SEQUENCE [LARGE SCALE GENOMIC DNA]</scope>
    <source>
        <strain evidence="1 2">2SIL2</strain>
    </source>
</reference>
<sequence length="185" mass="21699">MIIETPKQAVVNRIIPKDRFNFDDATKIERIRWLGKLGPTTINLPAKKIQEIEIFSIEMFEFDVRVIKEIISKIPQEILFIINDELAIMYYQGQCISKKVENHLQIKGLSIDEVRDNFIRQLLDLKDISKPLKKQVDEIQIINGLELEIDRINTQIKRSIQTNKKQALARERYTIEQKLAKIKGE</sequence>
<dbReference type="Proteomes" id="UP000305511">
    <property type="component" value="Unassembled WGS sequence"/>
</dbReference>
<evidence type="ECO:0000313" key="2">
    <source>
        <dbReference type="Proteomes" id="UP000305511"/>
    </source>
</evidence>
<evidence type="ECO:0000313" key="1">
    <source>
        <dbReference type="EMBL" id="TKK75903.1"/>
    </source>
</evidence>
<organism evidence="1 2">
    <name type="scientific">Enterococcus faecalis</name>
    <name type="common">Streptococcus faecalis</name>
    <dbReference type="NCBI Taxonomy" id="1351"/>
    <lineage>
        <taxon>Bacteria</taxon>
        <taxon>Bacillati</taxon>
        <taxon>Bacillota</taxon>
        <taxon>Bacilli</taxon>
        <taxon>Lactobacillales</taxon>
        <taxon>Enterococcaceae</taxon>
        <taxon>Enterococcus</taxon>
    </lineage>
</organism>
<proteinExistence type="predicted"/>
<dbReference type="EMBL" id="SIYF01000357">
    <property type="protein sequence ID" value="TKK75903.1"/>
    <property type="molecule type" value="Genomic_DNA"/>
</dbReference>
<dbReference type="AlphaFoldDB" id="A0A1G1SFQ6"/>
<accession>A0A1G1SFQ6</accession>
<dbReference type="RefSeq" id="WP_070415747.1">
    <property type="nucleotide sequence ID" value="NZ_AP018539.1"/>
</dbReference>
<gene>
    <name evidence="1" type="ORF">EY666_13375</name>
</gene>
<evidence type="ECO:0008006" key="3">
    <source>
        <dbReference type="Google" id="ProtNLM"/>
    </source>
</evidence>